<evidence type="ECO:0000313" key="1">
    <source>
        <dbReference type="EMBL" id="MEQ6918019.1"/>
    </source>
</evidence>
<keyword evidence="2" id="KW-1185">Reference proteome</keyword>
<evidence type="ECO:0000313" key="2">
    <source>
        <dbReference type="Proteomes" id="UP001442468"/>
    </source>
</evidence>
<organism evidence="1 2">
    <name type="scientific">Halomonas aquatica</name>
    <dbReference type="NCBI Taxonomy" id="3151123"/>
    <lineage>
        <taxon>Bacteria</taxon>
        <taxon>Pseudomonadati</taxon>
        <taxon>Pseudomonadota</taxon>
        <taxon>Gammaproteobacteria</taxon>
        <taxon>Oceanospirillales</taxon>
        <taxon>Halomonadaceae</taxon>
        <taxon>Halomonas</taxon>
    </lineage>
</organism>
<reference evidence="1 2" key="1">
    <citation type="submission" date="2024-05" db="EMBL/GenBank/DDBJ databases">
        <title>Halomonas sp. SSM6 16S ribosomal RNA gene Genome sequencing and assembly.</title>
        <authorList>
            <person name="Yook S."/>
        </authorList>
    </citation>
    <scope>NUCLEOTIDE SEQUENCE [LARGE SCALE GENOMIC DNA]</scope>
    <source>
        <strain evidence="1 2">SSM6</strain>
    </source>
</reference>
<name>A0ABV1NG56_9GAMM</name>
<dbReference type="Proteomes" id="UP001442468">
    <property type="component" value="Unassembled WGS sequence"/>
</dbReference>
<accession>A0ABV1NG56</accession>
<sequence>MMQRHDVGLDRYHLRSPQNRANEALVFGYGVLQGDGAMSQWRASWSFQGGTSGTDFNNPKPNGVIMKKASITITALLLGAASLNAHACFLSGERTSSMEKNSAYTIALTASTR</sequence>
<dbReference type="EMBL" id="JBEGCJ010000004">
    <property type="protein sequence ID" value="MEQ6918019.1"/>
    <property type="molecule type" value="Genomic_DNA"/>
</dbReference>
<protein>
    <submittedName>
        <fullName evidence="1">Uncharacterized protein</fullName>
    </submittedName>
</protein>
<dbReference type="RefSeq" id="WP_349762281.1">
    <property type="nucleotide sequence ID" value="NZ_JBEGCJ010000004.1"/>
</dbReference>
<comment type="caution">
    <text evidence="1">The sequence shown here is derived from an EMBL/GenBank/DDBJ whole genome shotgun (WGS) entry which is preliminary data.</text>
</comment>
<proteinExistence type="predicted"/>
<gene>
    <name evidence="1" type="ORF">ABE960_10835</name>
</gene>